<evidence type="ECO:0000259" key="7">
    <source>
        <dbReference type="Pfam" id="PF04138"/>
    </source>
</evidence>
<dbReference type="GO" id="GO:0000271">
    <property type="term" value="P:polysaccharide biosynthetic process"/>
    <property type="evidence" value="ECO:0007669"/>
    <property type="project" value="InterPro"/>
</dbReference>
<dbReference type="PANTHER" id="PTHR38459:SF1">
    <property type="entry name" value="PROPHAGE BACTOPRENOL-LINKED GLUCOSE TRANSLOCASE HOMOLOG"/>
    <property type="match status" value="1"/>
</dbReference>
<feature type="transmembrane region" description="Helical" evidence="6">
    <location>
        <begin position="100"/>
        <end position="122"/>
    </location>
</feature>
<organism evidence="8 9">
    <name type="scientific">Priestia koreensis</name>
    <dbReference type="NCBI Taxonomy" id="284581"/>
    <lineage>
        <taxon>Bacteria</taxon>
        <taxon>Bacillati</taxon>
        <taxon>Bacillota</taxon>
        <taxon>Bacilli</taxon>
        <taxon>Bacillales</taxon>
        <taxon>Bacillaceae</taxon>
        <taxon>Priestia</taxon>
    </lineage>
</organism>
<dbReference type="OrthoDB" id="9812049at2"/>
<dbReference type="RefSeq" id="WP_053401885.1">
    <property type="nucleotide sequence ID" value="NZ_LILC01000016.1"/>
</dbReference>
<dbReference type="EMBL" id="LILC01000016">
    <property type="protein sequence ID" value="KOO44234.1"/>
    <property type="molecule type" value="Genomic_DNA"/>
</dbReference>
<evidence type="ECO:0000256" key="2">
    <source>
        <dbReference type="ARBA" id="ARBA00009399"/>
    </source>
</evidence>
<dbReference type="STRING" id="284581.AMD01_13150"/>
<comment type="caution">
    <text evidence="8">The sequence shown here is derived from an EMBL/GenBank/DDBJ whole genome shotgun (WGS) entry which is preliminary data.</text>
</comment>
<name>A0A0M0KZJ7_9BACI</name>
<keyword evidence="5 6" id="KW-0472">Membrane</keyword>
<evidence type="ECO:0000256" key="4">
    <source>
        <dbReference type="ARBA" id="ARBA00022989"/>
    </source>
</evidence>
<dbReference type="PATRIC" id="fig|284581.3.peg.4750"/>
<evidence type="ECO:0000313" key="9">
    <source>
        <dbReference type="Proteomes" id="UP000037558"/>
    </source>
</evidence>
<keyword evidence="3 6" id="KW-0812">Transmembrane</keyword>
<reference evidence="9" key="1">
    <citation type="submission" date="2015-08" db="EMBL/GenBank/DDBJ databases">
        <title>Fjat-14210 dsm16467.</title>
        <authorList>
            <person name="Liu B."/>
            <person name="Wang J."/>
            <person name="Zhu Y."/>
            <person name="Liu G."/>
            <person name="Chen Q."/>
            <person name="Chen Z."/>
            <person name="Lan J."/>
            <person name="Che J."/>
            <person name="Ge C."/>
            <person name="Shi H."/>
            <person name="Pan Z."/>
            <person name="Liu X."/>
        </authorList>
    </citation>
    <scope>NUCLEOTIDE SEQUENCE [LARGE SCALE GENOMIC DNA]</scope>
    <source>
        <strain evidence="9">DSM 16467</strain>
    </source>
</reference>
<feature type="transmembrane region" description="Helical" evidence="6">
    <location>
        <begin position="7"/>
        <end position="26"/>
    </location>
</feature>
<proteinExistence type="inferred from homology"/>
<feature type="transmembrane region" description="Helical" evidence="6">
    <location>
        <begin position="70"/>
        <end position="88"/>
    </location>
</feature>
<evidence type="ECO:0000256" key="3">
    <source>
        <dbReference type="ARBA" id="ARBA00022692"/>
    </source>
</evidence>
<keyword evidence="4 6" id="KW-1133">Transmembrane helix</keyword>
<evidence type="ECO:0000256" key="5">
    <source>
        <dbReference type="ARBA" id="ARBA00023136"/>
    </source>
</evidence>
<feature type="domain" description="GtrA/DPMS transmembrane" evidence="7">
    <location>
        <begin position="9"/>
        <end position="121"/>
    </location>
</feature>
<evidence type="ECO:0000256" key="6">
    <source>
        <dbReference type="SAM" id="Phobius"/>
    </source>
</evidence>
<accession>A0A0M0KZJ7</accession>
<dbReference type="InterPro" id="IPR051401">
    <property type="entry name" value="GtrA_CellWall_Glycosyl"/>
</dbReference>
<dbReference type="GO" id="GO:0005886">
    <property type="term" value="C:plasma membrane"/>
    <property type="evidence" value="ECO:0007669"/>
    <property type="project" value="TreeGrafter"/>
</dbReference>
<evidence type="ECO:0000313" key="8">
    <source>
        <dbReference type="EMBL" id="KOO44234.1"/>
    </source>
</evidence>
<sequence length="133" mass="14714">MSRWYSFLKFGLVGIVNTGIDFLLFTLLTLGGFPYILAQIISYSGGLANSYMLNRSWTFQQKGATSKKEVIAFISVNLITLAVTSVLLSELHQQLDWSLIVSKLVATIVGVGINYVGTRLVFVRDVEFGGEKK</sequence>
<dbReference type="PANTHER" id="PTHR38459">
    <property type="entry name" value="PROPHAGE BACTOPRENOL-LINKED GLUCOSE TRANSLOCASE HOMOLOG"/>
    <property type="match status" value="1"/>
</dbReference>
<dbReference type="Pfam" id="PF04138">
    <property type="entry name" value="GtrA_DPMS_TM"/>
    <property type="match status" value="1"/>
</dbReference>
<evidence type="ECO:0000256" key="1">
    <source>
        <dbReference type="ARBA" id="ARBA00004141"/>
    </source>
</evidence>
<comment type="similarity">
    <text evidence="2">Belongs to the GtrA family.</text>
</comment>
<dbReference type="Proteomes" id="UP000037558">
    <property type="component" value="Unassembled WGS sequence"/>
</dbReference>
<dbReference type="AlphaFoldDB" id="A0A0M0KZJ7"/>
<keyword evidence="9" id="KW-1185">Reference proteome</keyword>
<gene>
    <name evidence="8" type="ORF">AMD01_13150</name>
</gene>
<feature type="transmembrane region" description="Helical" evidence="6">
    <location>
        <begin position="32"/>
        <end position="49"/>
    </location>
</feature>
<protein>
    <submittedName>
        <fullName evidence="8">Sugar translocase</fullName>
    </submittedName>
</protein>
<comment type="subcellular location">
    <subcellularLocation>
        <location evidence="1">Membrane</location>
        <topology evidence="1">Multi-pass membrane protein</topology>
    </subcellularLocation>
</comment>
<dbReference type="InterPro" id="IPR007267">
    <property type="entry name" value="GtrA_DPMS_TM"/>
</dbReference>